<reference evidence="1" key="1">
    <citation type="submission" date="2021-02" db="EMBL/GenBank/DDBJ databases">
        <authorList>
            <person name="Han P."/>
        </authorList>
    </citation>
    <scope>NUCLEOTIDE SEQUENCE</scope>
    <source>
        <strain evidence="1">Nitrosomonas nitrosa 18-3D</strain>
    </source>
</reference>
<gene>
    <name evidence="1" type="ORF">NMYAN_90017</name>
</gene>
<comment type="caution">
    <text evidence="1">The sequence shown here is derived from an EMBL/GenBank/DDBJ whole genome shotgun (WGS) entry which is preliminary data.</text>
</comment>
<proteinExistence type="predicted"/>
<organism evidence="1 2">
    <name type="scientific">Nitrosomonas nitrosa</name>
    <dbReference type="NCBI Taxonomy" id="52442"/>
    <lineage>
        <taxon>Bacteria</taxon>
        <taxon>Pseudomonadati</taxon>
        <taxon>Pseudomonadota</taxon>
        <taxon>Betaproteobacteria</taxon>
        <taxon>Nitrosomonadales</taxon>
        <taxon>Nitrosomonadaceae</taxon>
        <taxon>Nitrosomonas</taxon>
    </lineage>
</organism>
<evidence type="ECO:0000313" key="1">
    <source>
        <dbReference type="EMBL" id="CAE6518479.1"/>
    </source>
</evidence>
<dbReference type="EMBL" id="CAJNAP010000055">
    <property type="protein sequence ID" value="CAE6518479.1"/>
    <property type="molecule type" value="Genomic_DNA"/>
</dbReference>
<protein>
    <submittedName>
        <fullName evidence="1">Uncharacterized protein</fullName>
    </submittedName>
</protein>
<evidence type="ECO:0000313" key="2">
    <source>
        <dbReference type="Proteomes" id="UP000601736"/>
    </source>
</evidence>
<dbReference type="AlphaFoldDB" id="A0A8H9DAM2"/>
<dbReference type="RefSeq" id="WP_181257794.1">
    <property type="nucleotide sequence ID" value="NZ_CAJNAP010000055.1"/>
</dbReference>
<sequence length="52" mass="5867">MLEVFCVLELFIAFNRFADVTGIEIDYFWLSKVVNPLVVAGLAETSDVRLSD</sequence>
<name>A0A8H9DAM2_9PROT</name>
<accession>A0A8H9DAM2</accession>
<dbReference type="Proteomes" id="UP000601736">
    <property type="component" value="Unassembled WGS sequence"/>
</dbReference>